<accession>A0A8H4VZW8</accession>
<dbReference type="AlphaFoldDB" id="A0A8H4VZW8"/>
<evidence type="ECO:0000313" key="2">
    <source>
        <dbReference type="EMBL" id="KAF4628993.1"/>
    </source>
</evidence>
<feature type="coiled-coil region" evidence="1">
    <location>
        <begin position="52"/>
        <end position="89"/>
    </location>
</feature>
<dbReference type="Proteomes" id="UP000566819">
    <property type="component" value="Unassembled WGS sequence"/>
</dbReference>
<name>A0A8H4VZW8_9HELO</name>
<keyword evidence="3" id="KW-1185">Reference proteome</keyword>
<organism evidence="2 3">
    <name type="scientific">Cudoniella acicularis</name>
    <dbReference type="NCBI Taxonomy" id="354080"/>
    <lineage>
        <taxon>Eukaryota</taxon>
        <taxon>Fungi</taxon>
        <taxon>Dikarya</taxon>
        <taxon>Ascomycota</taxon>
        <taxon>Pezizomycotina</taxon>
        <taxon>Leotiomycetes</taxon>
        <taxon>Helotiales</taxon>
        <taxon>Tricladiaceae</taxon>
        <taxon>Cudoniella</taxon>
    </lineage>
</organism>
<dbReference type="EMBL" id="JAAMPI010000734">
    <property type="protein sequence ID" value="KAF4628993.1"/>
    <property type="molecule type" value="Genomic_DNA"/>
</dbReference>
<reference evidence="2 3" key="1">
    <citation type="submission" date="2020-03" db="EMBL/GenBank/DDBJ databases">
        <title>Draft Genome Sequence of Cudoniella acicularis.</title>
        <authorList>
            <person name="Buettner E."/>
            <person name="Kellner H."/>
        </authorList>
    </citation>
    <scope>NUCLEOTIDE SEQUENCE [LARGE SCALE GENOMIC DNA]</scope>
    <source>
        <strain evidence="2 3">DSM 108380</strain>
    </source>
</reference>
<proteinExistence type="predicted"/>
<gene>
    <name evidence="2" type="ORF">G7Y89_g9159</name>
</gene>
<evidence type="ECO:0000313" key="3">
    <source>
        <dbReference type="Proteomes" id="UP000566819"/>
    </source>
</evidence>
<evidence type="ECO:0000256" key="1">
    <source>
        <dbReference type="SAM" id="Coils"/>
    </source>
</evidence>
<comment type="caution">
    <text evidence="2">The sequence shown here is derived from an EMBL/GenBank/DDBJ whole genome shotgun (WGS) entry which is preliminary data.</text>
</comment>
<protein>
    <submittedName>
        <fullName evidence="2">Uncharacterized protein</fullName>
    </submittedName>
</protein>
<keyword evidence="1" id="KW-0175">Coiled coil</keyword>
<sequence length="102" mass="11183">MTSPRDNEALSEEVPLKDPRFIVDIAASDNTPTTNIERGPLEELVHELLGFVNTLKESVSQLQKKDEACQEELATVGDLRNSLSKLQEENKFTAAKGGDATV</sequence>